<keyword evidence="4 6" id="KW-1133">Transmembrane helix</keyword>
<evidence type="ECO:0008006" key="9">
    <source>
        <dbReference type="Google" id="ProtNLM"/>
    </source>
</evidence>
<dbReference type="AlphaFoldDB" id="A0A2J0LDL9"/>
<evidence type="ECO:0000256" key="2">
    <source>
        <dbReference type="ARBA" id="ARBA00022475"/>
    </source>
</evidence>
<feature type="transmembrane region" description="Helical" evidence="6">
    <location>
        <begin position="12"/>
        <end position="33"/>
    </location>
</feature>
<keyword evidence="2" id="KW-1003">Cell membrane</keyword>
<keyword evidence="5 6" id="KW-0472">Membrane</keyword>
<proteinExistence type="predicted"/>
<dbReference type="PANTHER" id="PTHR33529:SF6">
    <property type="entry name" value="YJGP_YJGQ FAMILY PERMEASE"/>
    <property type="match status" value="1"/>
</dbReference>
<evidence type="ECO:0000256" key="6">
    <source>
        <dbReference type="SAM" id="Phobius"/>
    </source>
</evidence>
<dbReference type="Pfam" id="PF03739">
    <property type="entry name" value="LptF_LptG"/>
    <property type="match status" value="1"/>
</dbReference>
<reference evidence="7 8" key="1">
    <citation type="submission" date="2017-09" db="EMBL/GenBank/DDBJ databases">
        <title>Depth-based differentiation of microbial function through sediment-hosted aquifers and enrichment of novel symbionts in the deep terrestrial subsurface.</title>
        <authorList>
            <person name="Probst A.J."/>
            <person name="Ladd B."/>
            <person name="Jarett J.K."/>
            <person name="Geller-Mcgrath D.E."/>
            <person name="Sieber C.M."/>
            <person name="Emerson J.B."/>
            <person name="Anantharaman K."/>
            <person name="Thomas B.C."/>
            <person name="Malmstrom R."/>
            <person name="Stieglmeier M."/>
            <person name="Klingl A."/>
            <person name="Woyke T."/>
            <person name="Ryan C.M."/>
            <person name="Banfield J.F."/>
        </authorList>
    </citation>
    <scope>NUCLEOTIDE SEQUENCE [LARGE SCALE GENOMIC DNA]</scope>
    <source>
        <strain evidence="7">CG12_big_fil_rev_8_21_14_0_65_43_15</strain>
    </source>
</reference>
<organism evidence="7 8">
    <name type="scientific">Candidatus Taenaricola geysiri</name>
    <dbReference type="NCBI Taxonomy" id="1974752"/>
    <lineage>
        <taxon>Bacteria</taxon>
        <taxon>Pseudomonadati</taxon>
        <taxon>Candidatus Omnitrophota</taxon>
        <taxon>Candidatus Taenaricola</taxon>
    </lineage>
</organism>
<gene>
    <name evidence="7" type="ORF">COW11_05895</name>
</gene>
<evidence type="ECO:0000313" key="8">
    <source>
        <dbReference type="Proteomes" id="UP000231267"/>
    </source>
</evidence>
<accession>A0A2J0LDL9</accession>
<evidence type="ECO:0000313" key="7">
    <source>
        <dbReference type="EMBL" id="PIW65952.1"/>
    </source>
</evidence>
<comment type="subcellular location">
    <subcellularLocation>
        <location evidence="1">Cell membrane</location>
        <topology evidence="1">Multi-pass membrane protein</topology>
    </subcellularLocation>
</comment>
<feature type="transmembrane region" description="Helical" evidence="6">
    <location>
        <begin position="53"/>
        <end position="78"/>
    </location>
</feature>
<feature type="transmembrane region" description="Helical" evidence="6">
    <location>
        <begin position="99"/>
        <end position="117"/>
    </location>
</feature>
<dbReference type="GO" id="GO:0043190">
    <property type="term" value="C:ATP-binding cassette (ABC) transporter complex"/>
    <property type="evidence" value="ECO:0007669"/>
    <property type="project" value="TreeGrafter"/>
</dbReference>
<dbReference type="InterPro" id="IPR005495">
    <property type="entry name" value="LptG/LptF_permease"/>
</dbReference>
<sequence length="223" mass="25562">MRILDKYSIKNFMPPAIYCLVSFIFMYMIIDLFGHLDEILRNKVAAGILAQYYYLLLPIIFVQVIPVVILLATIYVFSDMNKHNEITAMKSAGVSIIKIVMPFLVVGISVSLAVMLINEMAVPKANIETTRIKQTYIEHIKGGQEKNSVIDDVAVYGEGNRLFYIKEFEVSKRRLNEIIILEHDSLNNPVSKIIAKTGRWKHNAWVFYNCIIYRLKKNGELIG</sequence>
<evidence type="ECO:0000256" key="1">
    <source>
        <dbReference type="ARBA" id="ARBA00004651"/>
    </source>
</evidence>
<evidence type="ECO:0000256" key="5">
    <source>
        <dbReference type="ARBA" id="ARBA00023136"/>
    </source>
</evidence>
<dbReference type="EMBL" id="PFGP01000131">
    <property type="protein sequence ID" value="PIW65952.1"/>
    <property type="molecule type" value="Genomic_DNA"/>
</dbReference>
<name>A0A2J0LDL9_9BACT</name>
<evidence type="ECO:0000256" key="4">
    <source>
        <dbReference type="ARBA" id="ARBA00022989"/>
    </source>
</evidence>
<dbReference type="GO" id="GO:0015920">
    <property type="term" value="P:lipopolysaccharide transport"/>
    <property type="evidence" value="ECO:0007669"/>
    <property type="project" value="TreeGrafter"/>
</dbReference>
<feature type="non-terminal residue" evidence="7">
    <location>
        <position position="223"/>
    </location>
</feature>
<protein>
    <recommendedName>
        <fullName evidence="9">YjgP/YjgQ family permease</fullName>
    </recommendedName>
</protein>
<dbReference type="Proteomes" id="UP000231267">
    <property type="component" value="Unassembled WGS sequence"/>
</dbReference>
<evidence type="ECO:0000256" key="3">
    <source>
        <dbReference type="ARBA" id="ARBA00022692"/>
    </source>
</evidence>
<dbReference type="PANTHER" id="PTHR33529">
    <property type="entry name" value="SLR0882 PROTEIN-RELATED"/>
    <property type="match status" value="1"/>
</dbReference>
<comment type="caution">
    <text evidence="7">The sequence shown here is derived from an EMBL/GenBank/DDBJ whole genome shotgun (WGS) entry which is preliminary data.</text>
</comment>
<keyword evidence="3 6" id="KW-0812">Transmembrane</keyword>